<gene>
    <name evidence="1" type="ORF">Patl1_18185</name>
</gene>
<dbReference type="Proteomes" id="UP001164250">
    <property type="component" value="Chromosome 2"/>
</dbReference>
<name>A0ACC1C1T5_9ROSI</name>
<sequence length="128" mass="15175">MASMPKFSYERLRNEAEFGKEAEERAFRKSRNGSRFRKFNFRKRPSFRIQLLRTFWRKRPKLFSRVKVSCSKILERLKDGKVHMNDLFSGNYLFMQANRALKCRNRSFTGQGLHGLPSSSRYSLGKIA</sequence>
<evidence type="ECO:0000313" key="1">
    <source>
        <dbReference type="EMBL" id="KAJ0106086.1"/>
    </source>
</evidence>
<accession>A0ACC1C1T5</accession>
<comment type="caution">
    <text evidence="1">The sequence shown here is derived from an EMBL/GenBank/DDBJ whole genome shotgun (WGS) entry which is preliminary data.</text>
</comment>
<evidence type="ECO:0000313" key="2">
    <source>
        <dbReference type="Proteomes" id="UP001164250"/>
    </source>
</evidence>
<organism evidence="1 2">
    <name type="scientific">Pistacia atlantica</name>
    <dbReference type="NCBI Taxonomy" id="434234"/>
    <lineage>
        <taxon>Eukaryota</taxon>
        <taxon>Viridiplantae</taxon>
        <taxon>Streptophyta</taxon>
        <taxon>Embryophyta</taxon>
        <taxon>Tracheophyta</taxon>
        <taxon>Spermatophyta</taxon>
        <taxon>Magnoliopsida</taxon>
        <taxon>eudicotyledons</taxon>
        <taxon>Gunneridae</taxon>
        <taxon>Pentapetalae</taxon>
        <taxon>rosids</taxon>
        <taxon>malvids</taxon>
        <taxon>Sapindales</taxon>
        <taxon>Anacardiaceae</taxon>
        <taxon>Pistacia</taxon>
    </lineage>
</organism>
<reference evidence="2" key="1">
    <citation type="journal article" date="2023" name="G3 (Bethesda)">
        <title>Genome assembly and association tests identify interacting loci associated with vigor, precocity, and sex in interspecific pistachio rootstocks.</title>
        <authorList>
            <person name="Palmer W."/>
            <person name="Jacygrad E."/>
            <person name="Sagayaradj S."/>
            <person name="Cavanaugh K."/>
            <person name="Han R."/>
            <person name="Bertier L."/>
            <person name="Beede B."/>
            <person name="Kafkas S."/>
            <person name="Golino D."/>
            <person name="Preece J."/>
            <person name="Michelmore R."/>
        </authorList>
    </citation>
    <scope>NUCLEOTIDE SEQUENCE [LARGE SCALE GENOMIC DNA]</scope>
</reference>
<proteinExistence type="predicted"/>
<dbReference type="EMBL" id="CM047898">
    <property type="protein sequence ID" value="KAJ0106086.1"/>
    <property type="molecule type" value="Genomic_DNA"/>
</dbReference>
<protein>
    <submittedName>
        <fullName evidence="1">Uncharacterized protein</fullName>
    </submittedName>
</protein>
<keyword evidence="2" id="KW-1185">Reference proteome</keyword>